<dbReference type="OrthoDB" id="5592106at2"/>
<reference evidence="2 3" key="1">
    <citation type="submission" date="2016-10" db="EMBL/GenBank/DDBJ databases">
        <authorList>
            <person name="Varghese N."/>
            <person name="Submissions S."/>
        </authorList>
    </citation>
    <scope>NUCLEOTIDE SEQUENCE [LARGE SCALE GENOMIC DNA]</scope>
    <source>
        <strain evidence="3">YIM D21,KCTC 23444,ACCC 10710</strain>
    </source>
</reference>
<dbReference type="PANTHER" id="PTHR37694:SF1">
    <property type="entry name" value="SLR8022 PROTEIN"/>
    <property type="match status" value="1"/>
</dbReference>
<accession>A0A1I1ZDR7</accession>
<evidence type="ECO:0000313" key="2">
    <source>
        <dbReference type="EMBL" id="SFE29876.1"/>
    </source>
</evidence>
<name>A0A1I1ZDR7_9RHOB</name>
<dbReference type="AlphaFoldDB" id="A0A1I1ZDR7"/>
<proteinExistence type="predicted"/>
<dbReference type="Gene3D" id="2.60.120.10">
    <property type="entry name" value="Jelly Rolls"/>
    <property type="match status" value="1"/>
</dbReference>
<dbReference type="InterPro" id="IPR014710">
    <property type="entry name" value="RmlC-like_jellyroll"/>
</dbReference>
<feature type="domain" description="Cupin type-2" evidence="1">
    <location>
        <begin position="49"/>
        <end position="106"/>
    </location>
</feature>
<protein>
    <submittedName>
        <fullName evidence="2">Cupin domain-containing protein</fullName>
    </submittedName>
</protein>
<dbReference type="EMBL" id="FOMS01000008">
    <property type="protein sequence ID" value="SFE29876.1"/>
    <property type="molecule type" value="Genomic_DNA"/>
</dbReference>
<dbReference type="InterPro" id="IPR011051">
    <property type="entry name" value="RmlC_Cupin_sf"/>
</dbReference>
<evidence type="ECO:0000259" key="1">
    <source>
        <dbReference type="Pfam" id="PF07883"/>
    </source>
</evidence>
<dbReference type="SUPFAM" id="SSF51182">
    <property type="entry name" value="RmlC-like cupins"/>
    <property type="match status" value="1"/>
</dbReference>
<evidence type="ECO:0000313" key="3">
    <source>
        <dbReference type="Proteomes" id="UP000325289"/>
    </source>
</evidence>
<dbReference type="Proteomes" id="UP000325289">
    <property type="component" value="Unassembled WGS sequence"/>
</dbReference>
<dbReference type="Pfam" id="PF07883">
    <property type="entry name" value="Cupin_2"/>
    <property type="match status" value="1"/>
</dbReference>
<dbReference type="RefSeq" id="WP_149756459.1">
    <property type="nucleotide sequence ID" value="NZ_FOMS01000008.1"/>
</dbReference>
<organism evidence="2 3">
    <name type="scientific">Roseivivax sediminis</name>
    <dbReference type="NCBI Taxonomy" id="936889"/>
    <lineage>
        <taxon>Bacteria</taxon>
        <taxon>Pseudomonadati</taxon>
        <taxon>Pseudomonadota</taxon>
        <taxon>Alphaproteobacteria</taxon>
        <taxon>Rhodobacterales</taxon>
        <taxon>Roseobacteraceae</taxon>
        <taxon>Roseivivax</taxon>
    </lineage>
</organism>
<dbReference type="PANTHER" id="PTHR37694">
    <property type="entry name" value="SLR8022 PROTEIN"/>
    <property type="match status" value="1"/>
</dbReference>
<sequence>MTKPIHIPYETPEVKVMQEAQRGGLKYRLVIDSDHGPSCGLAQGLFYLYGGHTESKHRHDVTETIHVIEGTGKISIEDREMEIKTGDTVFIPAGQRHGFDADDDMTLFFTFPVDRFADVDYDYEEEAA</sequence>
<gene>
    <name evidence="2" type="ORF">SAMN04515678_108105</name>
</gene>
<keyword evidence="3" id="KW-1185">Reference proteome</keyword>
<dbReference type="InterPro" id="IPR013096">
    <property type="entry name" value="Cupin_2"/>
</dbReference>